<keyword evidence="3 5" id="KW-0863">Zinc-finger</keyword>
<reference evidence="7" key="1">
    <citation type="submission" date="2022-11" db="EMBL/GenBank/DDBJ databases">
        <authorList>
            <person name="Petersen C."/>
        </authorList>
    </citation>
    <scope>NUCLEOTIDE SEQUENCE</scope>
    <source>
        <strain evidence="7">IBT 19713</strain>
    </source>
</reference>
<dbReference type="EMBL" id="JAPQKS010000004">
    <property type="protein sequence ID" value="KAJ5233006.1"/>
    <property type="molecule type" value="Genomic_DNA"/>
</dbReference>
<protein>
    <recommendedName>
        <fullName evidence="6">C2H2-type domain-containing protein</fullName>
    </recommendedName>
</protein>
<dbReference type="PROSITE" id="PS00028">
    <property type="entry name" value="ZINC_FINGER_C2H2_1"/>
    <property type="match status" value="4"/>
</dbReference>
<evidence type="ECO:0000256" key="3">
    <source>
        <dbReference type="ARBA" id="ARBA00022771"/>
    </source>
</evidence>
<evidence type="ECO:0000313" key="7">
    <source>
        <dbReference type="EMBL" id="KAJ5233006.1"/>
    </source>
</evidence>
<dbReference type="PANTHER" id="PTHR24409">
    <property type="entry name" value="ZINC FINGER PROTEIN 142"/>
    <property type="match status" value="1"/>
</dbReference>
<evidence type="ECO:0000259" key="6">
    <source>
        <dbReference type="PROSITE" id="PS50157"/>
    </source>
</evidence>
<keyword evidence="4" id="KW-0862">Zinc</keyword>
<keyword evidence="2" id="KW-0677">Repeat</keyword>
<dbReference type="InterPro" id="IPR013087">
    <property type="entry name" value="Znf_C2H2_type"/>
</dbReference>
<feature type="domain" description="C2H2-type" evidence="6">
    <location>
        <begin position="189"/>
        <end position="213"/>
    </location>
</feature>
<dbReference type="GO" id="GO:0005634">
    <property type="term" value="C:nucleus"/>
    <property type="evidence" value="ECO:0007669"/>
    <property type="project" value="TreeGrafter"/>
</dbReference>
<sequence length="273" mass="31984">MFECGECGDRFWDREEFEWHMTDEGHWFECETCTRVFANGRYRAQHMNAVDHWLPRVPCDTCDLQFTSIQAANRHMQNEGHWANYCEDCNRVFPTQNALRMVCGYLVQTKLSAHVDSETTLPAPKFQSVSSTIWRQGLVRPHHPSIEKLSEKMCLRADKKGLFTNRQLEWHGDDTEYIATAESWNGDRYECYLCHRGYGSLRSLNQHLRSPAHQQKVYHCPNRGSCSKQFTTLASLFNHLESESCRFMRFEDAQRAYRNVGDSLMSGRQLTMF</sequence>
<dbReference type="Pfam" id="PF13912">
    <property type="entry name" value="zf-C2H2_6"/>
    <property type="match status" value="1"/>
</dbReference>
<dbReference type="OrthoDB" id="6077919at2759"/>
<dbReference type="GO" id="GO:0000977">
    <property type="term" value="F:RNA polymerase II transcription regulatory region sequence-specific DNA binding"/>
    <property type="evidence" value="ECO:0007669"/>
    <property type="project" value="TreeGrafter"/>
</dbReference>
<dbReference type="RefSeq" id="XP_058330998.1">
    <property type="nucleotide sequence ID" value="XM_058475258.1"/>
</dbReference>
<dbReference type="GO" id="GO:0008270">
    <property type="term" value="F:zinc ion binding"/>
    <property type="evidence" value="ECO:0007669"/>
    <property type="project" value="UniProtKB-KW"/>
</dbReference>
<organism evidence="7 8">
    <name type="scientific">Penicillium chermesinum</name>
    <dbReference type="NCBI Taxonomy" id="63820"/>
    <lineage>
        <taxon>Eukaryota</taxon>
        <taxon>Fungi</taxon>
        <taxon>Dikarya</taxon>
        <taxon>Ascomycota</taxon>
        <taxon>Pezizomycotina</taxon>
        <taxon>Eurotiomycetes</taxon>
        <taxon>Eurotiomycetidae</taxon>
        <taxon>Eurotiales</taxon>
        <taxon>Aspergillaceae</taxon>
        <taxon>Penicillium</taxon>
    </lineage>
</organism>
<dbReference type="AlphaFoldDB" id="A0A9W9P0K5"/>
<dbReference type="GO" id="GO:0000981">
    <property type="term" value="F:DNA-binding transcription factor activity, RNA polymerase II-specific"/>
    <property type="evidence" value="ECO:0007669"/>
    <property type="project" value="TreeGrafter"/>
</dbReference>
<proteinExistence type="predicted"/>
<name>A0A9W9P0K5_9EURO</name>
<dbReference type="Pfam" id="PF12874">
    <property type="entry name" value="zf-met"/>
    <property type="match status" value="1"/>
</dbReference>
<comment type="caution">
    <text evidence="7">The sequence shown here is derived from an EMBL/GenBank/DDBJ whole genome shotgun (WGS) entry which is preliminary data.</text>
</comment>
<evidence type="ECO:0000256" key="1">
    <source>
        <dbReference type="ARBA" id="ARBA00022723"/>
    </source>
</evidence>
<keyword evidence="8" id="KW-1185">Reference proteome</keyword>
<evidence type="ECO:0000313" key="8">
    <source>
        <dbReference type="Proteomes" id="UP001150941"/>
    </source>
</evidence>
<reference evidence="7" key="2">
    <citation type="journal article" date="2023" name="IMA Fungus">
        <title>Comparative genomic study of the Penicillium genus elucidates a diverse pangenome and 15 lateral gene transfer events.</title>
        <authorList>
            <person name="Petersen C."/>
            <person name="Sorensen T."/>
            <person name="Nielsen M.R."/>
            <person name="Sondergaard T.E."/>
            <person name="Sorensen J.L."/>
            <person name="Fitzpatrick D.A."/>
            <person name="Frisvad J.C."/>
            <person name="Nielsen K.L."/>
        </authorList>
    </citation>
    <scope>NUCLEOTIDE SEQUENCE</scope>
    <source>
        <strain evidence="7">IBT 19713</strain>
    </source>
</reference>
<dbReference type="SUPFAM" id="SSF57667">
    <property type="entry name" value="beta-beta-alpha zinc fingers"/>
    <property type="match status" value="2"/>
</dbReference>
<dbReference type="PROSITE" id="PS50157">
    <property type="entry name" value="ZINC_FINGER_C2H2_2"/>
    <property type="match status" value="1"/>
</dbReference>
<gene>
    <name evidence="7" type="ORF">N7468_005962</name>
</gene>
<keyword evidence="1" id="KW-0479">Metal-binding</keyword>
<dbReference type="Proteomes" id="UP001150941">
    <property type="component" value="Unassembled WGS sequence"/>
</dbReference>
<dbReference type="InterPro" id="IPR036236">
    <property type="entry name" value="Znf_C2H2_sf"/>
</dbReference>
<evidence type="ECO:0000256" key="5">
    <source>
        <dbReference type="PROSITE-ProRule" id="PRU00042"/>
    </source>
</evidence>
<dbReference type="GeneID" id="83202561"/>
<evidence type="ECO:0000256" key="2">
    <source>
        <dbReference type="ARBA" id="ARBA00022737"/>
    </source>
</evidence>
<evidence type="ECO:0000256" key="4">
    <source>
        <dbReference type="ARBA" id="ARBA00022833"/>
    </source>
</evidence>
<accession>A0A9W9P0K5</accession>
<dbReference type="Gene3D" id="3.30.160.60">
    <property type="entry name" value="Classic Zinc Finger"/>
    <property type="match status" value="2"/>
</dbReference>
<dbReference type="SMART" id="SM00355">
    <property type="entry name" value="ZnF_C2H2"/>
    <property type="match status" value="5"/>
</dbReference>
<dbReference type="PANTHER" id="PTHR24409:SF418">
    <property type="entry name" value="SI:CH73-221F6.1"/>
    <property type="match status" value="1"/>
</dbReference>